<sequence length="261" mass="30720">MTTHTVRLILGDQLNVRHSWFRQKEQGVLYVMMELKQETDYVVHHRQKVLAFFSAMRAFANALDSAGHRVHYIKLDDSDNQQSLTQNLEYIIAQNKGAVLECQQPDEYRLDHQLRSWAGARNIKLNWYDTEHFLTTRDSLKEYFPDSKNYLMETFYRKVRQQYDILMENGRPVGGRWNYDKENQKKIPANQSVEPPLVFSNDVSDIDTLLQKCHIQTMGKASPNQLIWPVNRQQSKQLLEHFCQFGLPNFGRYQDTMATAD</sequence>
<dbReference type="InterPro" id="IPR052551">
    <property type="entry name" value="UV-DNA_repair_photolyase"/>
</dbReference>
<evidence type="ECO:0000313" key="1">
    <source>
        <dbReference type="EMBL" id="MBJ7267896.1"/>
    </source>
</evidence>
<name>A0ABS0Z5A7_9GAMM</name>
<dbReference type="PANTHER" id="PTHR38657:SF1">
    <property type="entry name" value="SLR1343 PROTEIN"/>
    <property type="match status" value="1"/>
</dbReference>
<proteinExistence type="predicted"/>
<reference evidence="1 2" key="1">
    <citation type="submission" date="2020-09" db="EMBL/GenBank/DDBJ databases">
        <title>Draft Genomes of Bacterial Isolates from North Pond Shallow Sediments.</title>
        <authorList>
            <person name="Kiel Reese B."/>
            <person name="Mullis M."/>
            <person name="Weisend R.E."/>
        </authorList>
    </citation>
    <scope>NUCLEOTIDE SEQUENCE [LARGE SCALE GENOMIC DNA]</scope>
    <source>
        <strain evidence="1 2">KJE-3</strain>
    </source>
</reference>
<dbReference type="InterPro" id="IPR014729">
    <property type="entry name" value="Rossmann-like_a/b/a_fold"/>
</dbReference>
<dbReference type="Proteomes" id="UP000655994">
    <property type="component" value="Unassembled WGS sequence"/>
</dbReference>
<dbReference type="Gene3D" id="3.40.50.620">
    <property type="entry name" value="HUPs"/>
    <property type="match status" value="1"/>
</dbReference>
<keyword evidence="2" id="KW-1185">Reference proteome</keyword>
<feature type="non-terminal residue" evidence="1">
    <location>
        <position position="261"/>
    </location>
</feature>
<organism evidence="1 2">
    <name type="scientific">Idiomarina abyssalis</name>
    <dbReference type="NCBI Taxonomy" id="86102"/>
    <lineage>
        <taxon>Bacteria</taxon>
        <taxon>Pseudomonadati</taxon>
        <taxon>Pseudomonadota</taxon>
        <taxon>Gammaproteobacteria</taxon>
        <taxon>Alteromonadales</taxon>
        <taxon>Idiomarinaceae</taxon>
        <taxon>Idiomarina</taxon>
    </lineage>
</organism>
<protein>
    <submittedName>
        <fullName evidence="1">Cryptochrome/photolyase family protein</fullName>
    </submittedName>
</protein>
<comment type="caution">
    <text evidence="1">The sequence shown here is derived from an EMBL/GenBank/DDBJ whole genome shotgun (WGS) entry which is preliminary data.</text>
</comment>
<gene>
    <name evidence="1" type="ORF">JHC10_13205</name>
</gene>
<dbReference type="Gene3D" id="1.25.40.80">
    <property type="match status" value="1"/>
</dbReference>
<dbReference type="EMBL" id="JAEMOS010000048">
    <property type="protein sequence ID" value="MBJ7267896.1"/>
    <property type="molecule type" value="Genomic_DNA"/>
</dbReference>
<dbReference type="InterPro" id="IPR007357">
    <property type="entry name" value="PhrB-like"/>
</dbReference>
<evidence type="ECO:0000313" key="2">
    <source>
        <dbReference type="Proteomes" id="UP000655994"/>
    </source>
</evidence>
<dbReference type="RefSeq" id="WP_199495123.1">
    <property type="nucleotide sequence ID" value="NZ_JAEMOS010000048.1"/>
</dbReference>
<accession>A0ABS0Z5A7</accession>
<dbReference type="PANTHER" id="PTHR38657">
    <property type="entry name" value="SLR1343 PROTEIN"/>
    <property type="match status" value="1"/>
</dbReference>
<dbReference type="Pfam" id="PF04244">
    <property type="entry name" value="DPRP"/>
    <property type="match status" value="1"/>
</dbReference>